<reference evidence="2 3" key="1">
    <citation type="submission" date="2013-08" db="EMBL/GenBank/DDBJ databases">
        <title>The genome sequence of Skermanella stibiiresistens.</title>
        <authorList>
            <person name="Zhu W."/>
            <person name="Wang G."/>
        </authorList>
    </citation>
    <scope>NUCLEOTIDE SEQUENCE [LARGE SCALE GENOMIC DNA]</scope>
    <source>
        <strain evidence="2 3">SB22</strain>
    </source>
</reference>
<dbReference type="EMBL" id="AVFL01000023">
    <property type="protein sequence ID" value="EWY37798.1"/>
    <property type="molecule type" value="Genomic_DNA"/>
</dbReference>
<evidence type="ECO:0000313" key="3">
    <source>
        <dbReference type="Proteomes" id="UP000019486"/>
    </source>
</evidence>
<dbReference type="InterPro" id="IPR003673">
    <property type="entry name" value="CoA-Trfase_fam_III"/>
</dbReference>
<gene>
    <name evidence="2" type="ORF">N825_09460</name>
</gene>
<dbReference type="Pfam" id="PF02515">
    <property type="entry name" value="CoA_transf_3"/>
    <property type="match status" value="1"/>
</dbReference>
<evidence type="ECO:0000256" key="1">
    <source>
        <dbReference type="ARBA" id="ARBA00022679"/>
    </source>
</evidence>
<dbReference type="RefSeq" id="WP_211098415.1">
    <property type="nucleotide sequence ID" value="NZ_AVFL01000023.1"/>
</dbReference>
<dbReference type="InterPro" id="IPR050483">
    <property type="entry name" value="CoA-transferase_III_domain"/>
</dbReference>
<dbReference type="Gene3D" id="3.30.1540.10">
    <property type="entry name" value="formyl-coa transferase, domain 3"/>
    <property type="match status" value="1"/>
</dbReference>
<protein>
    <submittedName>
        <fullName evidence="2">CoA transferase</fullName>
    </submittedName>
</protein>
<accession>W9H216</accession>
<dbReference type="AlphaFoldDB" id="W9H216"/>
<organism evidence="2 3">
    <name type="scientific">Skermanella stibiiresistens SB22</name>
    <dbReference type="NCBI Taxonomy" id="1385369"/>
    <lineage>
        <taxon>Bacteria</taxon>
        <taxon>Pseudomonadati</taxon>
        <taxon>Pseudomonadota</taxon>
        <taxon>Alphaproteobacteria</taxon>
        <taxon>Rhodospirillales</taxon>
        <taxon>Azospirillaceae</taxon>
        <taxon>Skermanella</taxon>
    </lineage>
</organism>
<keyword evidence="3" id="KW-1185">Reference proteome</keyword>
<keyword evidence="1 2" id="KW-0808">Transferase</keyword>
<dbReference type="GO" id="GO:0008410">
    <property type="term" value="F:CoA-transferase activity"/>
    <property type="evidence" value="ECO:0007669"/>
    <property type="project" value="TreeGrafter"/>
</dbReference>
<name>W9H216_9PROT</name>
<dbReference type="PANTHER" id="PTHR48207:SF3">
    <property type="entry name" value="SUCCINATE--HYDROXYMETHYLGLUTARATE COA-TRANSFERASE"/>
    <property type="match status" value="1"/>
</dbReference>
<proteinExistence type="predicted"/>
<sequence>MTMTTAPTGASTGASTERAPLPLAGVTIIAVEQYGAGPFGTMLLADLGATVIKIENPADGGDVGRVVGPHFFSPGDSHFYQSFNRNKRSITLNLKKPEAREVLHDLVRKADGVLDNLRGDQPEKLGLTYDALREVNPRIVCAHLSAYGRSGSRKAWPGYDYLMQAEAGYLSVTGEPDGPPTRFGLSVVDLMTGQVCAFGLLAGIMGARATGIGRDVDVSLFDVALHNVNYLATWYLNADHLQGREPRGAHPSLTPSQLYRTGDGWILIMCNKEKFWPILADKLGHPEWGSDPDFSSFKARLANRDRLTVLMDEALMTRGTAEWVEIFGGQIPAAPVLDIGQALNNPFVAEQGNVAEFSGHRDGAGRPLRMLKGPFRLSDAELPTRAAPEMGEGSASILSELGYSADRLQHLKEIGVL</sequence>
<comment type="caution">
    <text evidence="2">The sequence shown here is derived from an EMBL/GenBank/DDBJ whole genome shotgun (WGS) entry which is preliminary data.</text>
</comment>
<dbReference type="Proteomes" id="UP000019486">
    <property type="component" value="Unassembled WGS sequence"/>
</dbReference>
<evidence type="ECO:0000313" key="2">
    <source>
        <dbReference type="EMBL" id="EWY37798.1"/>
    </source>
</evidence>
<dbReference type="STRING" id="1385369.N825_09460"/>
<dbReference type="Gene3D" id="3.40.50.10540">
    <property type="entry name" value="Crotonobetainyl-coa:carnitine coa-transferase, domain 1"/>
    <property type="match status" value="1"/>
</dbReference>
<dbReference type="PATRIC" id="fig|1385369.3.peg.5199"/>
<dbReference type="InterPro" id="IPR023606">
    <property type="entry name" value="CoA-Trfase_III_dom_1_sf"/>
</dbReference>
<dbReference type="PANTHER" id="PTHR48207">
    <property type="entry name" value="SUCCINATE--HYDROXYMETHYLGLUTARATE COA-TRANSFERASE"/>
    <property type="match status" value="1"/>
</dbReference>
<dbReference type="SUPFAM" id="SSF89796">
    <property type="entry name" value="CoA-transferase family III (CaiB/BaiF)"/>
    <property type="match status" value="1"/>
</dbReference>
<dbReference type="InterPro" id="IPR044855">
    <property type="entry name" value="CoA-Trfase_III_dom3_sf"/>
</dbReference>